<sequence>MAAVSAAGAVGWVVSPIIRRMVSLVQSYMSSQYNWKSVIVSDLKNLEAILMDILIVVGAAERQHVVGANQILLLQRMKDAVSDAEDVLDEFDYMLLKEKAEQKGLLRRIASSSLSIGKRLVNIDKFRSNMRKVLISLERVRASAEIFVRVMALESSNTVQSLECVPARTTGSLLHEDAIFGREKEIDELVGQLVNQFDEYSLNREQNYETEVHTIVGIGGIGKTTLAQLVCNNEKIADTFDLRMWVCVSRNFDKIRLIKEMIACTTNGEKAELANFNFSMLQEELKRRLSSKSFLLVLDDVWYDEKYGEHINKEMWKELIAPIKKSASIYYPSPGRRIFRSKILVTTRTTLVAKMLDSRSLFILEGLGRDDSWLLFRRCAFGSTEPEDYPELERIGDQIVQKLKGSPLALKVIGGHLNGRNNDAEWDDVLHKGVLNPNDILSILHLSYESLPEHLQQCFAYCSLFPKDYRIDPNKLIWMWIAQGLVHREGNMSRSLEDIGRGYFNDLLARSFFQVLRCGDQTYYIMHDLMNDLALHVSHGECFRIDHVSVGVFPHCIRHLSVSSEHLGDLVNYDGLGRLRTFIVLNDAWFCSKVSLSHDILSKLKSVRVLDVSGCCFESLPEYVNYLIHLRYLAIPRTYYPLPITISRLNHLQALFVQYHSCYSSRIYCSNKRKQLKYSRGDVNTTGGHFSLPESISGLINLVHVDIEKAYTLMLSSMHQLPCVEGSGQFLVDKEEQSLVQLQDLNNLRGDLSVRLLENVRNREEAAKCHLDLKEHISKLELEWGSCDGAHDMDKGFEVLDVLKPHHNLDELTISGYPGVKSPSWLESDWLRRLKLICLRDCNRWEVLPPLGDLPLLRTLEVRRMDELKALGQEFFGHAGFPSLERLLLERLPKLEWCLVDNDQVLHNLRHLSVAGCPRLRAYPTYPRTLRHIALLDQERIQLKVYMDRFDLSKSFCRILSSYFHVLHAHHLEFVEDMEIYVNHVADTSRSIWNNLKSLKRLKIQGVERGNTCSVITIFWNENGSTVLPSTLRCIELQRCYLQPSSFSKLLKNLPSLDTLSLRDCDTVEIPSLPVSLHYLRMLKKLDIFMCDWISSIKGSEALLSLEEMNIERCCDLESVPDLDDMPFLQKLHLYDCPRVRRLSTESHHTALKELVVISCDALSSLEKLCDLVSLVKLSVTDCSYLLRLPDMCGFYSLRVLEVDECPRLMSLPRRGLPVSLETFSLSRCHQALEEQFQRKEGPDWNKFAALPGCKWDC</sequence>
<evidence type="ECO:0000313" key="1">
    <source>
        <dbReference type="EnsemblPlants" id="AVESA.00010b.r2.2AG0249560.1.CDS.1"/>
    </source>
</evidence>
<dbReference type="EnsemblPlants" id="AVESA.00010b.r2.2AG0249560.1">
    <property type="protein sequence ID" value="AVESA.00010b.r2.2AG0249560.1.CDS.1"/>
    <property type="gene ID" value="AVESA.00010b.r2.2AG0249560"/>
</dbReference>
<evidence type="ECO:0000313" key="2">
    <source>
        <dbReference type="Proteomes" id="UP001732700"/>
    </source>
</evidence>
<name>A0ACD5UHS6_AVESA</name>
<accession>A0ACD5UHS6</accession>
<dbReference type="Proteomes" id="UP001732700">
    <property type="component" value="Chromosome 2A"/>
</dbReference>
<organism evidence="1 2">
    <name type="scientific">Avena sativa</name>
    <name type="common">Oat</name>
    <dbReference type="NCBI Taxonomy" id="4498"/>
    <lineage>
        <taxon>Eukaryota</taxon>
        <taxon>Viridiplantae</taxon>
        <taxon>Streptophyta</taxon>
        <taxon>Embryophyta</taxon>
        <taxon>Tracheophyta</taxon>
        <taxon>Spermatophyta</taxon>
        <taxon>Magnoliopsida</taxon>
        <taxon>Liliopsida</taxon>
        <taxon>Poales</taxon>
        <taxon>Poaceae</taxon>
        <taxon>BOP clade</taxon>
        <taxon>Pooideae</taxon>
        <taxon>Poodae</taxon>
        <taxon>Poeae</taxon>
        <taxon>Poeae Chloroplast Group 1 (Aveneae type)</taxon>
        <taxon>Aveninae</taxon>
        <taxon>Avena</taxon>
    </lineage>
</organism>
<reference evidence="1" key="1">
    <citation type="submission" date="2021-05" db="EMBL/GenBank/DDBJ databases">
        <authorList>
            <person name="Scholz U."/>
            <person name="Mascher M."/>
            <person name="Fiebig A."/>
        </authorList>
    </citation>
    <scope>NUCLEOTIDE SEQUENCE [LARGE SCALE GENOMIC DNA]</scope>
</reference>
<proteinExistence type="predicted"/>
<protein>
    <submittedName>
        <fullName evidence="1">Uncharacterized protein</fullName>
    </submittedName>
</protein>
<reference evidence="1" key="2">
    <citation type="submission" date="2025-09" db="UniProtKB">
        <authorList>
            <consortium name="EnsemblPlants"/>
        </authorList>
    </citation>
    <scope>IDENTIFICATION</scope>
</reference>
<keyword evidence="2" id="KW-1185">Reference proteome</keyword>